<name>A0A3D9LGM3_MARFU</name>
<dbReference type="AlphaFoldDB" id="A0A3D9LGM3"/>
<protein>
    <submittedName>
        <fullName evidence="3">Response regulator receiver domain-containing protein</fullName>
    </submittedName>
</protein>
<dbReference type="OrthoDB" id="980353at2"/>
<dbReference type="SMART" id="SM00448">
    <property type="entry name" value="REC"/>
    <property type="match status" value="1"/>
</dbReference>
<dbReference type="RefSeq" id="WP_115866298.1">
    <property type="nucleotide sequence ID" value="NZ_QREG01000001.1"/>
</dbReference>
<keyword evidence="4" id="KW-1185">Reference proteome</keyword>
<reference evidence="3 4" key="1">
    <citation type="submission" date="2018-07" db="EMBL/GenBank/DDBJ databases">
        <title>Genomic Encyclopedia of Type Strains, Phase IV (KMG-IV): sequencing the most valuable type-strain genomes for metagenomic binning, comparative biology and taxonomic classification.</title>
        <authorList>
            <person name="Goeker M."/>
        </authorList>
    </citation>
    <scope>NUCLEOTIDE SEQUENCE [LARGE SCALE GENOMIC DNA]</scope>
    <source>
        <strain evidence="3 4">DSM 4134</strain>
    </source>
</reference>
<dbReference type="Proteomes" id="UP000256779">
    <property type="component" value="Unassembled WGS sequence"/>
</dbReference>
<sequence>MKLRAIAIDDDPTATLIIKRLSERIPELELVSTYNDPIRGAAGIILDQPDVIFLDVEMPELSGIDIMKALVKPKKIIVISGNETTRQAVMDLNAVSFIAKPPTVGALQEAMEQIKAS</sequence>
<feature type="domain" description="Response regulatory" evidence="2">
    <location>
        <begin position="4"/>
        <end position="115"/>
    </location>
</feature>
<dbReference type="GO" id="GO:0000160">
    <property type="term" value="P:phosphorelay signal transduction system"/>
    <property type="evidence" value="ECO:0007669"/>
    <property type="project" value="InterPro"/>
</dbReference>
<dbReference type="EMBL" id="QREG01000001">
    <property type="protein sequence ID" value="REE05798.1"/>
    <property type="molecule type" value="Genomic_DNA"/>
</dbReference>
<feature type="modified residue" description="4-aspartylphosphate" evidence="1">
    <location>
        <position position="55"/>
    </location>
</feature>
<gene>
    <name evidence="3" type="ORF">C7460_101317</name>
</gene>
<keyword evidence="1" id="KW-0597">Phosphoprotein</keyword>
<evidence type="ECO:0000259" key="2">
    <source>
        <dbReference type="PROSITE" id="PS50110"/>
    </source>
</evidence>
<dbReference type="PROSITE" id="PS50110">
    <property type="entry name" value="RESPONSE_REGULATORY"/>
    <property type="match status" value="1"/>
</dbReference>
<dbReference type="InterPro" id="IPR001789">
    <property type="entry name" value="Sig_transdc_resp-reg_receiver"/>
</dbReference>
<evidence type="ECO:0000313" key="3">
    <source>
        <dbReference type="EMBL" id="REE05798.1"/>
    </source>
</evidence>
<evidence type="ECO:0000313" key="4">
    <source>
        <dbReference type="Proteomes" id="UP000256779"/>
    </source>
</evidence>
<comment type="caution">
    <text evidence="3">The sequence shown here is derived from an EMBL/GenBank/DDBJ whole genome shotgun (WGS) entry which is preliminary data.</text>
</comment>
<organism evidence="3 4">
    <name type="scientific">Marinoscillum furvescens DSM 4134</name>
    <dbReference type="NCBI Taxonomy" id="1122208"/>
    <lineage>
        <taxon>Bacteria</taxon>
        <taxon>Pseudomonadati</taxon>
        <taxon>Bacteroidota</taxon>
        <taxon>Cytophagia</taxon>
        <taxon>Cytophagales</taxon>
        <taxon>Reichenbachiellaceae</taxon>
        <taxon>Marinoscillum</taxon>
    </lineage>
</organism>
<dbReference type="InterPro" id="IPR011006">
    <property type="entry name" value="CheY-like_superfamily"/>
</dbReference>
<evidence type="ECO:0000256" key="1">
    <source>
        <dbReference type="PROSITE-ProRule" id="PRU00169"/>
    </source>
</evidence>
<dbReference type="SUPFAM" id="SSF52172">
    <property type="entry name" value="CheY-like"/>
    <property type="match status" value="1"/>
</dbReference>
<dbReference type="Gene3D" id="3.40.50.2300">
    <property type="match status" value="1"/>
</dbReference>
<accession>A0A3D9LGM3</accession>
<dbReference type="PANTHER" id="PTHR42872">
    <property type="entry name" value="PROTEIN-GLUTAMATE METHYLESTERASE/PROTEIN-GLUTAMINE GLUTAMINASE"/>
    <property type="match status" value="1"/>
</dbReference>
<proteinExistence type="predicted"/>
<dbReference type="PANTHER" id="PTHR42872:SF6">
    <property type="entry name" value="PROTEIN-GLUTAMATE METHYLESTERASE_PROTEIN-GLUTAMINE GLUTAMINASE"/>
    <property type="match status" value="1"/>
</dbReference>
<dbReference type="Pfam" id="PF00072">
    <property type="entry name" value="Response_reg"/>
    <property type="match status" value="1"/>
</dbReference>